<feature type="compositionally biased region" description="Polar residues" evidence="4">
    <location>
        <begin position="330"/>
        <end position="341"/>
    </location>
</feature>
<organism evidence="5 6">
    <name type="scientific">Trichomonas vaginalis (strain ATCC PRA-98 / G3)</name>
    <dbReference type="NCBI Taxonomy" id="412133"/>
    <lineage>
        <taxon>Eukaryota</taxon>
        <taxon>Metamonada</taxon>
        <taxon>Parabasalia</taxon>
        <taxon>Trichomonadida</taxon>
        <taxon>Trichomonadidae</taxon>
        <taxon>Trichomonas</taxon>
    </lineage>
</organism>
<dbReference type="SMART" id="SM00028">
    <property type="entry name" value="TPR"/>
    <property type="match status" value="3"/>
</dbReference>
<feature type="region of interest" description="Disordered" evidence="4">
    <location>
        <begin position="330"/>
        <end position="404"/>
    </location>
</feature>
<dbReference type="InterPro" id="IPR011990">
    <property type="entry name" value="TPR-like_helical_dom_sf"/>
</dbReference>
<dbReference type="PANTHER" id="PTHR23040">
    <property type="match status" value="1"/>
</dbReference>
<accession>A2EC94</accession>
<dbReference type="PANTHER" id="PTHR23040:SF2">
    <property type="entry name" value="OUTER DYNEIN ARM-DOCKING COMPLEX SUBUNIT 4"/>
    <property type="match status" value="1"/>
</dbReference>
<feature type="compositionally biased region" description="Basic residues" evidence="4">
    <location>
        <begin position="224"/>
        <end position="235"/>
    </location>
</feature>
<dbReference type="InterPro" id="IPR019734">
    <property type="entry name" value="TPR_rpt"/>
</dbReference>
<keyword evidence="6" id="KW-1185">Reference proteome</keyword>
<dbReference type="Gene3D" id="1.25.40.10">
    <property type="entry name" value="Tetratricopeptide repeat domain"/>
    <property type="match status" value="1"/>
</dbReference>
<feature type="region of interest" description="Disordered" evidence="4">
    <location>
        <begin position="214"/>
        <end position="273"/>
    </location>
</feature>
<dbReference type="eggNOG" id="KOG1124">
    <property type="taxonomic scope" value="Eukaryota"/>
</dbReference>
<evidence type="ECO:0000256" key="4">
    <source>
        <dbReference type="SAM" id="MobiDB-lite"/>
    </source>
</evidence>
<reference evidence="5" key="1">
    <citation type="submission" date="2006-10" db="EMBL/GenBank/DDBJ databases">
        <authorList>
            <person name="Amadeo P."/>
            <person name="Zhao Q."/>
            <person name="Wortman J."/>
            <person name="Fraser-Liggett C."/>
            <person name="Carlton J."/>
        </authorList>
    </citation>
    <scope>NUCLEOTIDE SEQUENCE</scope>
    <source>
        <strain evidence="5">G3</strain>
    </source>
</reference>
<protein>
    <recommendedName>
        <fullName evidence="2">Outer dynein arm-docking complex subunit 4</fullName>
    </recommendedName>
    <alternativeName>
        <fullName evidence="3">Tetratricopeptide repeat protein 25</fullName>
    </alternativeName>
</protein>
<dbReference type="OrthoDB" id="10268002at2759"/>
<name>A2EC94_TRIV3</name>
<sequence>MVSLPPKHLNETFKRRMAMLGKPATPYVAVDGDEPPPDFEKYKTPVPGPKINIKWTAKERATQEYLALLSEGMSLYKRNEYYRAIDAFTKAYDKSSDLEDRMVNINSILIDRADCYIQVGKPELAIEDVNIVLDTIPEYANPEKADPKKPPNPDLPRAILTKAEAYFSMGEFEFALVFFEQGLAIRKDMADFRDGVTKAKHAILDAIKGEKIFQPNPNYASSHTKSRSLRTRSPTKKQEETEENQEPKQEKQKKTARLLPQDVPPLDTTEGNENYLGELSLDFQFLNGLKAEISESTGPASQFGKKQNENIKDIVDDALEYLSTRGSFWCQQGKKSTGNDGDQTERAKTTREPHSRQRSTSPGSKSARAQSATRSNRAASRNKDATPHYEMSKLQQYESKYPPK</sequence>
<comment type="subcellular location">
    <subcellularLocation>
        <location evidence="1">Cytoplasm</location>
        <location evidence="1">Cytoskeleton</location>
        <location evidence="1">Cilium axoneme</location>
    </subcellularLocation>
</comment>
<feature type="compositionally biased region" description="Polar residues" evidence="4">
    <location>
        <begin position="358"/>
        <end position="379"/>
    </location>
</feature>
<feature type="compositionally biased region" description="Basic and acidic residues" evidence="4">
    <location>
        <begin position="381"/>
        <end position="391"/>
    </location>
</feature>
<feature type="compositionally biased region" description="Basic and acidic residues" evidence="4">
    <location>
        <begin position="343"/>
        <end position="355"/>
    </location>
</feature>
<dbReference type="VEuPathDB" id="TrichDB:TVAG_414230"/>
<dbReference type="EMBL" id="DS113351">
    <property type="protein sequence ID" value="EAY09771.1"/>
    <property type="molecule type" value="Genomic_DNA"/>
</dbReference>
<dbReference type="VEuPathDB" id="TrichDB:TVAGG3_0205870"/>
<gene>
    <name evidence="5" type="ORF">TVAG_414230</name>
</gene>
<proteinExistence type="predicted"/>
<reference evidence="5" key="2">
    <citation type="journal article" date="2007" name="Science">
        <title>Draft genome sequence of the sexually transmitted pathogen Trichomonas vaginalis.</title>
        <authorList>
            <person name="Carlton J.M."/>
            <person name="Hirt R.P."/>
            <person name="Silva J.C."/>
            <person name="Delcher A.L."/>
            <person name="Schatz M."/>
            <person name="Zhao Q."/>
            <person name="Wortman J.R."/>
            <person name="Bidwell S.L."/>
            <person name="Alsmark U.C.M."/>
            <person name="Besteiro S."/>
            <person name="Sicheritz-Ponten T."/>
            <person name="Noel C.J."/>
            <person name="Dacks J.B."/>
            <person name="Foster P.G."/>
            <person name="Simillion C."/>
            <person name="Van de Peer Y."/>
            <person name="Miranda-Saavedra D."/>
            <person name="Barton G.J."/>
            <person name="Westrop G.D."/>
            <person name="Mueller S."/>
            <person name="Dessi D."/>
            <person name="Fiori P.L."/>
            <person name="Ren Q."/>
            <person name="Paulsen I."/>
            <person name="Zhang H."/>
            <person name="Bastida-Corcuera F.D."/>
            <person name="Simoes-Barbosa A."/>
            <person name="Brown M.T."/>
            <person name="Hayes R.D."/>
            <person name="Mukherjee M."/>
            <person name="Okumura C.Y."/>
            <person name="Schneider R."/>
            <person name="Smith A.J."/>
            <person name="Vanacova S."/>
            <person name="Villalvazo M."/>
            <person name="Haas B.J."/>
            <person name="Pertea M."/>
            <person name="Feldblyum T.V."/>
            <person name="Utterback T.R."/>
            <person name="Shu C.L."/>
            <person name="Osoegawa K."/>
            <person name="de Jong P.J."/>
            <person name="Hrdy I."/>
            <person name="Horvathova L."/>
            <person name="Zubacova Z."/>
            <person name="Dolezal P."/>
            <person name="Malik S.B."/>
            <person name="Logsdon J.M. Jr."/>
            <person name="Henze K."/>
            <person name="Gupta A."/>
            <person name="Wang C.C."/>
            <person name="Dunne R.L."/>
            <person name="Upcroft J.A."/>
            <person name="Upcroft P."/>
            <person name="White O."/>
            <person name="Salzberg S.L."/>
            <person name="Tang P."/>
            <person name="Chiu C.-H."/>
            <person name="Lee Y.-S."/>
            <person name="Embley T.M."/>
            <person name="Coombs G.H."/>
            <person name="Mottram J.C."/>
            <person name="Tachezy J."/>
            <person name="Fraser-Liggett C.M."/>
            <person name="Johnson P.J."/>
        </authorList>
    </citation>
    <scope>NUCLEOTIDE SEQUENCE [LARGE SCALE GENOMIC DNA]</scope>
    <source>
        <strain evidence="5">G3</strain>
    </source>
</reference>
<dbReference type="InterPro" id="IPR040111">
    <property type="entry name" value="ODAD4"/>
</dbReference>
<dbReference type="SMR" id="A2EC94"/>
<evidence type="ECO:0000313" key="6">
    <source>
        <dbReference type="Proteomes" id="UP000001542"/>
    </source>
</evidence>
<dbReference type="Proteomes" id="UP000001542">
    <property type="component" value="Unassembled WGS sequence"/>
</dbReference>
<dbReference type="STRING" id="5722.A2EC94"/>
<dbReference type="SUPFAM" id="SSF48452">
    <property type="entry name" value="TPR-like"/>
    <property type="match status" value="1"/>
</dbReference>
<dbReference type="KEGG" id="tva:4767695"/>
<evidence type="ECO:0000256" key="1">
    <source>
        <dbReference type="ARBA" id="ARBA00004430"/>
    </source>
</evidence>
<evidence type="ECO:0000313" key="5">
    <source>
        <dbReference type="EMBL" id="EAY09771.1"/>
    </source>
</evidence>
<evidence type="ECO:0000256" key="3">
    <source>
        <dbReference type="ARBA" id="ARBA00034143"/>
    </source>
</evidence>
<dbReference type="AlphaFoldDB" id="A2EC94"/>
<dbReference type="RefSeq" id="XP_001321994.1">
    <property type="nucleotide sequence ID" value="XM_001321959.1"/>
</dbReference>
<dbReference type="InParanoid" id="A2EC94"/>
<dbReference type="GO" id="GO:0005930">
    <property type="term" value="C:axoneme"/>
    <property type="evidence" value="ECO:0007669"/>
    <property type="project" value="UniProtKB-SubCell"/>
</dbReference>
<evidence type="ECO:0000256" key="2">
    <source>
        <dbReference type="ARBA" id="ARBA00034139"/>
    </source>
</evidence>